<dbReference type="AlphaFoldDB" id="A0A6P3V6X2"/>
<organism evidence="1 2">
    <name type="scientific">Bombus impatiens</name>
    <name type="common">Bumblebee</name>
    <dbReference type="NCBI Taxonomy" id="132113"/>
    <lineage>
        <taxon>Eukaryota</taxon>
        <taxon>Metazoa</taxon>
        <taxon>Ecdysozoa</taxon>
        <taxon>Arthropoda</taxon>
        <taxon>Hexapoda</taxon>
        <taxon>Insecta</taxon>
        <taxon>Pterygota</taxon>
        <taxon>Neoptera</taxon>
        <taxon>Endopterygota</taxon>
        <taxon>Hymenoptera</taxon>
        <taxon>Apocrita</taxon>
        <taxon>Aculeata</taxon>
        <taxon>Apoidea</taxon>
        <taxon>Anthophila</taxon>
        <taxon>Apidae</taxon>
        <taxon>Bombus</taxon>
        <taxon>Pyrobombus</taxon>
    </lineage>
</organism>
<dbReference type="OrthoDB" id="7594095at2759"/>
<sequence>MDNSTAQSVEQTFGKTFLQYCLDNKILLKRDKCGAFEVSGTSNNIRTLSDCLYIIDNIKLETNKKLKKLQKEALTADYSPSSGNNNGTLYIIHSTWNSIQRKFKKGISSEILQPDTKCNEWKPLIASKLIKKLFSRYYTIYRKKPEINHLNITFKFLKQLHTVIFRIANFENKWGAIVQHRRDTVTTHLYFISYNRSFCS</sequence>
<protein>
    <submittedName>
        <fullName evidence="2">Uncharacterized protein LOC100747950</fullName>
    </submittedName>
</protein>
<evidence type="ECO:0000313" key="1">
    <source>
        <dbReference type="Proteomes" id="UP000515180"/>
    </source>
</evidence>
<keyword evidence="1" id="KW-1185">Reference proteome</keyword>
<accession>A0A6P3V6X2</accession>
<dbReference type="GeneID" id="100747950"/>
<evidence type="ECO:0000313" key="2">
    <source>
        <dbReference type="RefSeq" id="XP_012249613.1"/>
    </source>
</evidence>
<reference evidence="2" key="1">
    <citation type="submission" date="2025-08" db="UniProtKB">
        <authorList>
            <consortium name="RefSeq"/>
        </authorList>
    </citation>
    <scope>IDENTIFICATION</scope>
</reference>
<dbReference type="Proteomes" id="UP000515180">
    <property type="component" value="Unplaced"/>
</dbReference>
<proteinExistence type="predicted"/>
<name>A0A6P3V6X2_BOMIM</name>
<gene>
    <name evidence="2" type="primary">LOC100747950</name>
</gene>
<dbReference type="KEGG" id="bim:100747950"/>
<dbReference type="RefSeq" id="XP_012249613.1">
    <property type="nucleotide sequence ID" value="XM_012394190.3"/>
</dbReference>